<comment type="caution">
    <text evidence="2">The sequence shown here is derived from an EMBL/GenBank/DDBJ whole genome shotgun (WGS) entry which is preliminary data.</text>
</comment>
<evidence type="ECO:0000313" key="2">
    <source>
        <dbReference type="EMBL" id="MCD1127581.1"/>
    </source>
</evidence>
<feature type="domain" description="Toxin SymE-like" evidence="1">
    <location>
        <begin position="25"/>
        <end position="76"/>
    </location>
</feature>
<dbReference type="GO" id="GO:0016070">
    <property type="term" value="P:RNA metabolic process"/>
    <property type="evidence" value="ECO:0007669"/>
    <property type="project" value="InterPro"/>
</dbReference>
<proteinExistence type="predicted"/>
<accession>A0A9X1SLY3</accession>
<gene>
    <name evidence="2" type="ORF">LPW36_16545</name>
</gene>
<dbReference type="GO" id="GO:0016788">
    <property type="term" value="F:hydrolase activity, acting on ester bonds"/>
    <property type="evidence" value="ECO:0007669"/>
    <property type="project" value="InterPro"/>
</dbReference>
<dbReference type="Proteomes" id="UP001139171">
    <property type="component" value="Unassembled WGS sequence"/>
</dbReference>
<dbReference type="EMBL" id="JAJNAG010000063">
    <property type="protein sequence ID" value="MCD1127581.1"/>
    <property type="molecule type" value="Genomic_DNA"/>
</dbReference>
<dbReference type="InterPro" id="IPR014944">
    <property type="entry name" value="Toxin_SymE-like"/>
</dbReference>
<dbReference type="SUPFAM" id="SSF50692">
    <property type="entry name" value="ADC-like"/>
    <property type="match status" value="1"/>
</dbReference>
<dbReference type="GO" id="GO:0003723">
    <property type="term" value="F:RNA binding"/>
    <property type="evidence" value="ECO:0007669"/>
    <property type="project" value="InterPro"/>
</dbReference>
<reference evidence="2" key="1">
    <citation type="submission" date="2021-11" db="EMBL/GenBank/DDBJ databases">
        <title>Jinshanibacter sp. isolated from one year old Eriocheir sinensis.</title>
        <authorList>
            <person name="Li J.-Y."/>
            <person name="He W."/>
            <person name="Gao T.-H."/>
        </authorList>
    </citation>
    <scope>NUCLEOTIDE SEQUENCE</scope>
    <source>
        <strain evidence="2">LJY008</strain>
    </source>
</reference>
<keyword evidence="3" id="KW-1185">Reference proteome</keyword>
<evidence type="ECO:0000313" key="3">
    <source>
        <dbReference type="Proteomes" id="UP001139171"/>
    </source>
</evidence>
<organism evidence="2 3">
    <name type="scientific">Limnobaculum eriocheiris</name>
    <dbReference type="NCBI Taxonomy" id="2897391"/>
    <lineage>
        <taxon>Bacteria</taxon>
        <taxon>Pseudomonadati</taxon>
        <taxon>Pseudomonadota</taxon>
        <taxon>Gammaproteobacteria</taxon>
        <taxon>Enterobacterales</taxon>
        <taxon>Budviciaceae</taxon>
        <taxon>Limnobaculum</taxon>
    </lineage>
</organism>
<dbReference type="Pfam" id="PF08845">
    <property type="entry name" value="SymE_toxin"/>
    <property type="match status" value="1"/>
</dbReference>
<dbReference type="RefSeq" id="WP_230611598.1">
    <property type="nucleotide sequence ID" value="NZ_JAJNAG010000063.1"/>
</dbReference>
<dbReference type="InterPro" id="IPR009010">
    <property type="entry name" value="Asp_de-COase-like_dom_sf"/>
</dbReference>
<dbReference type="AlphaFoldDB" id="A0A9X1SLY3"/>
<dbReference type="GO" id="GO:0005737">
    <property type="term" value="C:cytoplasm"/>
    <property type="evidence" value="ECO:0007669"/>
    <property type="project" value="InterPro"/>
</dbReference>
<sequence>MLLAGSYWRCRHRPQQAVKAKQPLPRHYTVGYIPNGGKTQPCPQLKISGKWLEEFGFTPGQPVTVTSEQGRVVIEAAVNN</sequence>
<protein>
    <submittedName>
        <fullName evidence="2">Type I toxin-antitoxin system SymE family toxin</fullName>
    </submittedName>
</protein>
<evidence type="ECO:0000259" key="1">
    <source>
        <dbReference type="Pfam" id="PF08845"/>
    </source>
</evidence>
<name>A0A9X1SLY3_9GAMM</name>